<dbReference type="GO" id="GO:0032259">
    <property type="term" value="P:methylation"/>
    <property type="evidence" value="ECO:0007669"/>
    <property type="project" value="UniProtKB-KW"/>
</dbReference>
<dbReference type="PROSITE" id="PS51683">
    <property type="entry name" value="SAM_OMT_II"/>
    <property type="match status" value="1"/>
</dbReference>
<evidence type="ECO:0000259" key="6">
    <source>
        <dbReference type="Pfam" id="PF08100"/>
    </source>
</evidence>
<proteinExistence type="predicted"/>
<dbReference type="OrthoDB" id="4145676at2"/>
<feature type="active site" description="Proton acceptor" evidence="4">
    <location>
        <position position="244"/>
    </location>
</feature>
<dbReference type="InterPro" id="IPR036390">
    <property type="entry name" value="WH_DNA-bd_sf"/>
</dbReference>
<feature type="domain" description="O-methyltransferase dimerisation" evidence="6">
    <location>
        <begin position="12"/>
        <end position="85"/>
    </location>
</feature>
<dbReference type="Gene3D" id="1.10.10.10">
    <property type="entry name" value="Winged helix-like DNA-binding domain superfamily/Winged helix DNA-binding domain"/>
    <property type="match status" value="1"/>
</dbReference>
<dbReference type="GO" id="GO:0008171">
    <property type="term" value="F:O-methyltransferase activity"/>
    <property type="evidence" value="ECO:0007669"/>
    <property type="project" value="InterPro"/>
</dbReference>
<protein>
    <submittedName>
        <fullName evidence="7">Hydroxyneurosporene methyltransferase</fullName>
    </submittedName>
</protein>
<evidence type="ECO:0000256" key="4">
    <source>
        <dbReference type="PIRSR" id="PIRSR005739-1"/>
    </source>
</evidence>
<organism evidence="7 8">
    <name type="scientific">Sphaerisporangium album</name>
    <dbReference type="NCBI Taxonomy" id="509200"/>
    <lineage>
        <taxon>Bacteria</taxon>
        <taxon>Bacillati</taxon>
        <taxon>Actinomycetota</taxon>
        <taxon>Actinomycetes</taxon>
        <taxon>Streptosporangiales</taxon>
        <taxon>Streptosporangiaceae</taxon>
        <taxon>Sphaerisporangium</taxon>
    </lineage>
</organism>
<keyword evidence="1 7" id="KW-0489">Methyltransferase</keyword>
<evidence type="ECO:0000313" key="8">
    <source>
        <dbReference type="Proteomes" id="UP000253094"/>
    </source>
</evidence>
<dbReference type="InterPro" id="IPR001077">
    <property type="entry name" value="COMT_C"/>
</dbReference>
<evidence type="ECO:0000256" key="1">
    <source>
        <dbReference type="ARBA" id="ARBA00022603"/>
    </source>
</evidence>
<dbReference type="InterPro" id="IPR036388">
    <property type="entry name" value="WH-like_DNA-bd_sf"/>
</dbReference>
<dbReference type="GO" id="GO:0046983">
    <property type="term" value="F:protein dimerization activity"/>
    <property type="evidence" value="ECO:0007669"/>
    <property type="project" value="InterPro"/>
</dbReference>
<evidence type="ECO:0000313" key="7">
    <source>
        <dbReference type="EMBL" id="RCG30783.1"/>
    </source>
</evidence>
<dbReference type="Gene3D" id="1.10.287.1350">
    <property type="match status" value="1"/>
</dbReference>
<gene>
    <name evidence="7" type="ORF">DQ384_12400</name>
</gene>
<dbReference type="InterPro" id="IPR029063">
    <property type="entry name" value="SAM-dependent_MTases_sf"/>
</dbReference>
<accession>A0A367FK61</accession>
<dbReference type="Proteomes" id="UP000253094">
    <property type="component" value="Unassembled WGS sequence"/>
</dbReference>
<feature type="domain" description="O-methyltransferase C-terminal" evidence="5">
    <location>
        <begin position="112"/>
        <end position="315"/>
    </location>
</feature>
<name>A0A367FK61_9ACTN</name>
<reference evidence="7 8" key="1">
    <citation type="submission" date="2018-06" db="EMBL/GenBank/DDBJ databases">
        <title>Sphaerisporangium craniellae sp. nov., isolated from a marine sponge in the South China Sea.</title>
        <authorList>
            <person name="Li L."/>
        </authorList>
    </citation>
    <scope>NUCLEOTIDE SEQUENCE [LARGE SCALE GENOMIC DNA]</scope>
    <source>
        <strain evidence="7 8">CCTCC AA 208026</strain>
    </source>
</reference>
<dbReference type="PANTHER" id="PTHR43712:SF2">
    <property type="entry name" value="O-METHYLTRANSFERASE CICE"/>
    <property type="match status" value="1"/>
</dbReference>
<keyword evidence="2 7" id="KW-0808">Transferase</keyword>
<keyword evidence="3" id="KW-0949">S-adenosyl-L-methionine</keyword>
<comment type="caution">
    <text evidence="7">The sequence shown here is derived from an EMBL/GenBank/DDBJ whole genome shotgun (WGS) entry which is preliminary data.</text>
</comment>
<dbReference type="InterPro" id="IPR012967">
    <property type="entry name" value="COMT_dimerisation"/>
</dbReference>
<dbReference type="RefSeq" id="WP_114028914.1">
    <property type="nucleotide sequence ID" value="NZ_QOIL01000006.1"/>
</dbReference>
<dbReference type="EMBL" id="QOIL01000006">
    <property type="protein sequence ID" value="RCG30783.1"/>
    <property type="molecule type" value="Genomic_DNA"/>
</dbReference>
<evidence type="ECO:0000256" key="2">
    <source>
        <dbReference type="ARBA" id="ARBA00022679"/>
    </source>
</evidence>
<keyword evidence="8" id="KW-1185">Reference proteome</keyword>
<dbReference type="Pfam" id="PF08100">
    <property type="entry name" value="Dimerisation"/>
    <property type="match status" value="1"/>
</dbReference>
<dbReference type="PANTHER" id="PTHR43712">
    <property type="entry name" value="PUTATIVE (AFU_ORTHOLOGUE AFUA_4G14580)-RELATED"/>
    <property type="match status" value="1"/>
</dbReference>
<sequence>MTEPSSAITEIIAGGWRLSALKTMVELDCARHLAEGPLTVSELAGRCGAHAPSLGRILRTLGAVGVVRTVDVDTYALTEAGALLTDDAEGSMRSAVLTNMDPVLSSATNELLTETVRTGRSAFTERYGVLYDYLSKHPDLASVFNNFMTNRALPMARGVAERYDFSSIGKLADLGGGRGHILAEVLRANPDLRGLLFELPHVLPDARAAFDSWGLTDRCEFVSGDFFAAAPEGADAYLMGSVIHNWDDTNALRILKTVRAAMADDARLLLVEIVVPDDDTPHYGKDLDIRMMGLFGQGRERSRSEHTVLIEKAGMTVTDVIPLPFHASLIEARPI</sequence>
<evidence type="ECO:0000256" key="3">
    <source>
        <dbReference type="ARBA" id="ARBA00022691"/>
    </source>
</evidence>
<dbReference type="Pfam" id="PF00891">
    <property type="entry name" value="Methyltransf_2"/>
    <property type="match status" value="1"/>
</dbReference>
<dbReference type="PIRSF" id="PIRSF005739">
    <property type="entry name" value="O-mtase"/>
    <property type="match status" value="1"/>
</dbReference>
<dbReference type="InterPro" id="IPR016461">
    <property type="entry name" value="COMT-like"/>
</dbReference>
<dbReference type="Gene3D" id="3.40.50.150">
    <property type="entry name" value="Vaccinia Virus protein VP39"/>
    <property type="match status" value="1"/>
</dbReference>
<dbReference type="SUPFAM" id="SSF46785">
    <property type="entry name" value="Winged helix' DNA-binding domain"/>
    <property type="match status" value="1"/>
</dbReference>
<dbReference type="SUPFAM" id="SSF53335">
    <property type="entry name" value="S-adenosyl-L-methionine-dependent methyltransferases"/>
    <property type="match status" value="1"/>
</dbReference>
<evidence type="ECO:0000259" key="5">
    <source>
        <dbReference type="Pfam" id="PF00891"/>
    </source>
</evidence>
<dbReference type="AlphaFoldDB" id="A0A367FK61"/>